<proteinExistence type="predicted"/>
<sequence>MYPNERLIGISFCQEYLLKSESFYTTYLTSRRKNMFLGIPFKKKDLSSVFATLHNCADYTAFIQIIPLAQLPVLLRHLFLFPSHHFIMHHQVVKAEIMTPDFALHL</sequence>
<dbReference type="EMBL" id="HBUF01522151">
    <property type="protein sequence ID" value="CAG6749198.1"/>
    <property type="molecule type" value="Transcribed_RNA"/>
</dbReference>
<organism evidence="1">
    <name type="scientific">Cacopsylla melanoneura</name>
    <dbReference type="NCBI Taxonomy" id="428564"/>
    <lineage>
        <taxon>Eukaryota</taxon>
        <taxon>Metazoa</taxon>
        <taxon>Ecdysozoa</taxon>
        <taxon>Arthropoda</taxon>
        <taxon>Hexapoda</taxon>
        <taxon>Insecta</taxon>
        <taxon>Pterygota</taxon>
        <taxon>Neoptera</taxon>
        <taxon>Paraneoptera</taxon>
        <taxon>Hemiptera</taxon>
        <taxon>Sternorrhyncha</taxon>
        <taxon>Psylloidea</taxon>
        <taxon>Psyllidae</taxon>
        <taxon>Psyllinae</taxon>
        <taxon>Cacopsylla</taxon>
    </lineage>
</organism>
<protein>
    <submittedName>
        <fullName evidence="1">Uncharacterized protein</fullName>
    </submittedName>
</protein>
<name>A0A8D8ZK07_9HEMI</name>
<dbReference type="AlphaFoldDB" id="A0A8D8ZK07"/>
<evidence type="ECO:0000313" key="1">
    <source>
        <dbReference type="EMBL" id="CAG6749198.1"/>
    </source>
</evidence>
<reference evidence="1" key="1">
    <citation type="submission" date="2021-05" db="EMBL/GenBank/DDBJ databases">
        <authorList>
            <person name="Alioto T."/>
            <person name="Alioto T."/>
            <person name="Gomez Garrido J."/>
        </authorList>
    </citation>
    <scope>NUCLEOTIDE SEQUENCE</scope>
</reference>
<accession>A0A8D8ZK07</accession>